<evidence type="ECO:0000259" key="5">
    <source>
        <dbReference type="Pfam" id="PF15447"/>
    </source>
</evidence>
<evidence type="ECO:0000256" key="2">
    <source>
        <dbReference type="SAM" id="Phobius"/>
    </source>
</evidence>
<dbReference type="GO" id="GO:0016020">
    <property type="term" value="C:membrane"/>
    <property type="evidence" value="ECO:0007669"/>
    <property type="project" value="InterPro"/>
</dbReference>
<feature type="region of interest" description="Disordered" evidence="1">
    <location>
        <begin position="573"/>
        <end position="622"/>
    </location>
</feature>
<organism evidence="8 9">
    <name type="scientific">Plasmodium falciparum (isolate Palo Alto / Uganda)</name>
    <dbReference type="NCBI Taxonomy" id="57270"/>
    <lineage>
        <taxon>Eukaryota</taxon>
        <taxon>Sar</taxon>
        <taxon>Alveolata</taxon>
        <taxon>Apicomplexa</taxon>
        <taxon>Aconoidasida</taxon>
        <taxon>Haemosporida</taxon>
        <taxon>Plasmodiidae</taxon>
        <taxon>Plasmodium</taxon>
        <taxon>Plasmodium (Laverania)</taxon>
    </lineage>
</organism>
<feature type="compositionally biased region" description="Acidic residues" evidence="1">
    <location>
        <begin position="917"/>
        <end position="929"/>
    </location>
</feature>
<dbReference type="FunFam" id="1.20.1310.20:FF:000001">
    <property type="entry name" value="Erythrocyte membrane protein 1, PfEMP1"/>
    <property type="match status" value="1"/>
</dbReference>
<feature type="region of interest" description="Disordered" evidence="1">
    <location>
        <begin position="855"/>
        <end position="943"/>
    </location>
</feature>
<feature type="domain" description="Plasmodium falciparum erythrocyte membrane protein-1 N-terminal segment" evidence="5">
    <location>
        <begin position="22"/>
        <end position="51"/>
    </location>
</feature>
<dbReference type="Proteomes" id="UP000019103">
    <property type="component" value="Unassembled WGS sequence"/>
</dbReference>
<evidence type="ECO:0000259" key="4">
    <source>
        <dbReference type="Pfam" id="PF05424"/>
    </source>
</evidence>
<dbReference type="InterPro" id="IPR008602">
    <property type="entry name" value="Duffy-antigen-binding"/>
</dbReference>
<keyword evidence="2" id="KW-1133">Transmembrane helix</keyword>
<feature type="region of interest" description="Disordered" evidence="1">
    <location>
        <begin position="419"/>
        <end position="444"/>
    </location>
</feature>
<gene>
    <name evidence="8" type="ORF">PFUGPA_00816</name>
</gene>
<sequence>MAAAGGGGAGSGGGNDYSKATDAKHLFDMIGKDVHDQVKKDDAETYKDELKAGVSFASIFDTETTGTADTCELVKQYYNKPVYGNSNRYPCKKDEKGNYVDRFSVKQGAECSKSKIKDSKNYCGACAPYRRLHLCDYNLETINNTTSMTHKLLLEVCMAAKYEGESLERYHDRYKVKYPDSHYEICTELARSFADIGDIVRGRDLYRGGGRGRKQLDDSLKKIFGKIHDDVTTNGKKSAEELKKRYQKDRDNYFQLREDWWTANRHTVWEALTCDARDNAEYFRKTPCAGKTATEAIHKCRCSDKSKAIKANDNVNIVPTYFDYVPQFLRWFEEWAEDFCRKRKHKLENAIKICRGQDGTGKERYCDLNRHDCKKTASGEQKFGQDDDCIGCHYSCSHFVKWIDKQKVEFDKQKKKYTSEISGGSGRSRKRKKRDARSTGSSSNYDGYESKFYKILKKDYKDVKHFLEKLSKEGICQSQPTVGNEIADAADFTDEKYLETFSHTKYCRACPWCGVKEQNGEGGKWEPKGDGECGEGKDYKNYNKTEIPILTPQEQPDIFQKYKKFCDRVKDNENGGKGGSGGGGRGGGGDGSGREGDGGAANSTTPGTVNGGKGGSGAAGGVGKSVAAKGGGGKGENGASGKNGDNITETWKCYYKKNENNDVKKDINFCVLQDGNQGKPQEKSMHYNSFFWDWVYHMLHDSVEWRKQLGRCINKDNGNTCKNSCKRPCECFAKWVVKKKEEWGKIIEHFYKQENIPGNCYFITLEGVLDKEVLLKSIQDVHANAEDIEHIKQLLDEEEKKNQEEAAATDAIAGGGFGGFGAFGTSGDGFTCSDSDNKKETIMDKLIEHEERIATECKETHNEDKCKEQEQRSRARSDSHEPTPSPPDGHDENADEEDDDDDDDDDDEESEEPVKEDPEEAQQEEESSSPEDAVPPATTQDNAEKPCEIVQKLFTTTNALQEACKQKYDGKYYGWKCISETTTTSGATTGGLCIPPRRRRLYVGKLHDWAEKTQLQTQVEGSKTVESGKGEGSAKPNDQASSSSVSQPQPPVAVSQISNGETTLSSPSHLRADDLLKAFVESAAIETFFLWHEFKMEKKKEKEEQDLGVFASSEPDELDNQLKSGTIPPDFLRLMFYTLGDYRDMFFGNNIGIDMDTLNKKISSIFQNSVKHGGQSTDEQHEQWWKKNAEDIWKGMLCGLSYASKNKETVREKLTTEHQNSYNTVTINGGPSSGTTLSDFACVPHFIRSFEEWGEEFCRKKKIKIDKIINECRGQYGNKYSSGDGENCENMLRDDYTIVPYLENPTCAKNCRSYKEWINTKKKEFNQQKGIYEKKIVNPRRNFSKTYEKCFVQTLGENYKSVDVFLKKLKEVPYCEVNTGDSIIDFHKISDTFAHAKKCGPCPIFGVNCRGDCSKATEKDCNGKTFISSDDIKDKNQYIEQVDMLVTDNNSKDIPDDLRICKGTGIFDGIREDKWICGYFCKSDVCVLEKSDEKKDVEQNIQIRALFKRWLETFLEDYNKINDKISHCINNSEKRKCIEGCKDKCDCVHKWIEKKTEEWDNIKKRYFDQYNVVDSQQVYEVKTFLQQGLFDNDYKKAQNVVESEDEQKKLWGCTGPNNCNEQEQSKNEDFITNLIGALKVKVQTCKNKHIEIQENTCDTFSHLKDILDDDPEPEPEEDPDTPTTTSPPDFCPKEPEVEPKTPPEPSEDASTEEKEEVPASPAPSEEVKPQEEVVPEEKVPVPAPKKPEESKRRKPRQPPQYELSPELKNSMLSSTIMWSIGIGFATFTYFFLKIKPILKYGSNEKYRKM</sequence>
<evidence type="ECO:0000313" key="9">
    <source>
        <dbReference type="Proteomes" id="UP000019103"/>
    </source>
</evidence>
<feature type="domain" description="Duffy-antigen binding" evidence="4">
    <location>
        <begin position="124"/>
        <end position="330"/>
    </location>
</feature>
<dbReference type="FunFam" id="1.20.58.830:FF:000003">
    <property type="entry name" value="Erythrocyte membrane protein 1, PfEMP1"/>
    <property type="match status" value="1"/>
</dbReference>
<evidence type="ECO:0000313" key="8">
    <source>
        <dbReference type="EMBL" id="ETW57040.1"/>
    </source>
</evidence>
<protein>
    <recommendedName>
        <fullName evidence="10">Erythrocyte membrane protein 1</fullName>
    </recommendedName>
</protein>
<dbReference type="InterPro" id="IPR029210">
    <property type="entry name" value="PfEMP1_NTS"/>
</dbReference>
<dbReference type="InterPro" id="IPR054595">
    <property type="entry name" value="DBL_C"/>
</dbReference>
<dbReference type="InterPro" id="IPR004258">
    <property type="entry name" value="DBL"/>
</dbReference>
<accession>W4J485</accession>
<dbReference type="Pfam" id="PF05424">
    <property type="entry name" value="Duffy_binding"/>
    <property type="match status" value="2"/>
</dbReference>
<reference evidence="8 9" key="2">
    <citation type="submission" date="2013-02" db="EMBL/GenBank/DDBJ databases">
        <title>The Genome Sequence of Plasmodium falciparum Palo Alto/Uganda.</title>
        <authorList>
            <consortium name="The Broad Institute Genome Sequencing Platform"/>
            <consortium name="The Broad Institute Genome Sequencing Center for Infectious Disease"/>
            <person name="Neafsey D."/>
            <person name="Cheeseman I."/>
            <person name="Volkman S."/>
            <person name="Adams J."/>
            <person name="Walker B."/>
            <person name="Young S.K."/>
            <person name="Zeng Q."/>
            <person name="Gargeya S."/>
            <person name="Fitzgerald M."/>
            <person name="Haas B."/>
            <person name="Abouelleil A."/>
            <person name="Alvarado L."/>
            <person name="Arachchi H.M."/>
            <person name="Berlin A.M."/>
            <person name="Chapman S.B."/>
            <person name="Dewar J."/>
            <person name="Goldberg J."/>
            <person name="Griggs A."/>
            <person name="Gujja S."/>
            <person name="Hansen M."/>
            <person name="Howarth C."/>
            <person name="Imamovic A."/>
            <person name="Larimer J."/>
            <person name="McCowan C."/>
            <person name="Murphy C."/>
            <person name="Neiman D."/>
            <person name="Pearson M."/>
            <person name="Priest M."/>
            <person name="Roberts A."/>
            <person name="Saif S."/>
            <person name="Shea T."/>
            <person name="Sisk P."/>
            <person name="Sykes S."/>
            <person name="Wortman J."/>
            <person name="Nusbaum C."/>
            <person name="Birren B."/>
        </authorList>
    </citation>
    <scope>NUCLEOTIDE SEQUENCE [LARGE SCALE GENOMIC DNA]</scope>
    <source>
        <strain evidence="8 9">Palo Alto/Uganda</strain>
    </source>
</reference>
<keyword evidence="2" id="KW-0472">Membrane</keyword>
<feature type="compositionally biased region" description="Gly residues" evidence="1">
    <location>
        <begin position="609"/>
        <end position="622"/>
    </location>
</feature>
<dbReference type="Pfam" id="PF18562">
    <property type="entry name" value="CIDR1_gamma"/>
    <property type="match status" value="1"/>
</dbReference>
<feature type="compositionally biased region" description="Polar residues" evidence="1">
    <location>
        <begin position="1057"/>
        <end position="1066"/>
    </location>
</feature>
<dbReference type="InterPro" id="IPR041480">
    <property type="entry name" value="CIDR1_gamma"/>
</dbReference>
<dbReference type="InterPro" id="IPR042202">
    <property type="entry name" value="Duffy-ag-bd_sf"/>
</dbReference>
<feature type="domain" description="Duffy-binding-like" evidence="7">
    <location>
        <begin position="334"/>
        <end position="505"/>
    </location>
</feature>
<feature type="region of interest" description="Disordered" evidence="1">
    <location>
        <begin position="1014"/>
        <end position="1066"/>
    </location>
</feature>
<evidence type="ECO:0000259" key="3">
    <source>
        <dbReference type="Pfam" id="PF03011"/>
    </source>
</evidence>
<feature type="compositionally biased region" description="Basic and acidic residues" evidence="1">
    <location>
        <begin position="855"/>
        <end position="881"/>
    </location>
</feature>
<feature type="compositionally biased region" description="Acidic residues" evidence="1">
    <location>
        <begin position="1705"/>
        <end position="1715"/>
    </location>
</feature>
<keyword evidence="2" id="KW-0812">Transmembrane</keyword>
<dbReference type="Gene3D" id="1.20.58.830">
    <property type="match status" value="3"/>
</dbReference>
<dbReference type="Gene3D" id="1.20.58.1930">
    <property type="match status" value="1"/>
</dbReference>
<feature type="compositionally biased region" description="Basic and acidic residues" evidence="1">
    <location>
        <begin position="1691"/>
        <end position="1701"/>
    </location>
</feature>
<feature type="compositionally biased region" description="Polar residues" evidence="1">
    <location>
        <begin position="1014"/>
        <end position="1025"/>
    </location>
</feature>
<dbReference type="Pfam" id="PF15447">
    <property type="entry name" value="NTS"/>
    <property type="match status" value="1"/>
</dbReference>
<name>W4J485_PLAFP</name>
<dbReference type="GO" id="GO:0046789">
    <property type="term" value="F:host cell surface receptor binding"/>
    <property type="evidence" value="ECO:0007669"/>
    <property type="project" value="InterPro"/>
</dbReference>
<dbReference type="Pfam" id="PF22672">
    <property type="entry name" value="DBL_C"/>
    <property type="match status" value="2"/>
</dbReference>
<feature type="domain" description="Duffy-binding-like" evidence="3">
    <location>
        <begin position="1506"/>
        <end position="1650"/>
    </location>
</feature>
<feature type="domain" description="Duffy-antigen binding" evidence="4">
    <location>
        <begin position="991"/>
        <end position="1217"/>
    </location>
</feature>
<proteinExistence type="predicted"/>
<feature type="transmembrane region" description="Helical" evidence="2">
    <location>
        <begin position="1771"/>
        <end position="1792"/>
    </location>
</feature>
<feature type="compositionally biased region" description="Gly residues" evidence="1">
    <location>
        <begin position="575"/>
        <end position="591"/>
    </location>
</feature>
<dbReference type="FunFam" id="1.20.58.1930:FF:000001">
    <property type="entry name" value="Erythrocyte membrane protein 1, PfEMP1"/>
    <property type="match status" value="1"/>
</dbReference>
<reference evidence="8 9" key="1">
    <citation type="submission" date="2013-02" db="EMBL/GenBank/DDBJ databases">
        <title>The Genome Annotation of Plasmodium falciparum Palo Alto/Uganda.</title>
        <authorList>
            <consortium name="The Broad Institute Genome Sequencing Platform"/>
            <consortium name="The Broad Institute Genome Sequencing Center for Infectious Disease"/>
            <person name="Neafsey D."/>
            <person name="Hoffman S."/>
            <person name="Volkman S."/>
            <person name="Rosenthal P."/>
            <person name="Walker B."/>
            <person name="Young S.K."/>
            <person name="Zeng Q."/>
            <person name="Gargeya S."/>
            <person name="Fitzgerald M."/>
            <person name="Haas B."/>
            <person name="Abouelleil A."/>
            <person name="Allen A.W."/>
            <person name="Alvarado L."/>
            <person name="Arachchi H.M."/>
            <person name="Berlin A.M."/>
            <person name="Chapman S.B."/>
            <person name="Gainer-Dewar J."/>
            <person name="Goldberg J."/>
            <person name="Griggs A."/>
            <person name="Gujja S."/>
            <person name="Hansen M."/>
            <person name="Howarth C."/>
            <person name="Imamovic A."/>
            <person name="Ireland A."/>
            <person name="Larimer J."/>
            <person name="McCowan C."/>
            <person name="Murphy C."/>
            <person name="Pearson M."/>
            <person name="Poon T.W."/>
            <person name="Priest M."/>
            <person name="Roberts A."/>
            <person name="Saif S."/>
            <person name="Shea T."/>
            <person name="Sisk P."/>
            <person name="Sykes S."/>
            <person name="Wortman J."/>
            <person name="Nusbaum C."/>
            <person name="Birren B."/>
        </authorList>
    </citation>
    <scope>NUCLEOTIDE SEQUENCE [LARGE SCALE GENOMIC DNA]</scope>
    <source>
        <strain evidence="8 9">Palo Alto/Uganda</strain>
    </source>
</reference>
<dbReference type="SUPFAM" id="SSF140924">
    <property type="entry name" value="Duffy binding domain-like"/>
    <property type="match status" value="4"/>
</dbReference>
<feature type="domain" description="Duffy-binding-like" evidence="3">
    <location>
        <begin position="690"/>
        <end position="864"/>
    </location>
</feature>
<dbReference type="Gene3D" id="1.20.1310.20">
    <property type="entry name" value="Duffy-antigen binding domain"/>
    <property type="match status" value="2"/>
</dbReference>
<feature type="compositionally biased region" description="Acidic residues" evidence="1">
    <location>
        <begin position="1667"/>
        <end position="1680"/>
    </location>
</feature>
<feature type="compositionally biased region" description="Acidic residues" evidence="1">
    <location>
        <begin position="893"/>
        <end position="911"/>
    </location>
</feature>
<dbReference type="EMBL" id="KI927283">
    <property type="protein sequence ID" value="ETW57040.1"/>
    <property type="molecule type" value="Genomic_DNA"/>
</dbReference>
<evidence type="ECO:0000259" key="6">
    <source>
        <dbReference type="Pfam" id="PF18562"/>
    </source>
</evidence>
<evidence type="ECO:0000256" key="1">
    <source>
        <dbReference type="SAM" id="MobiDB-lite"/>
    </source>
</evidence>
<feature type="region of interest" description="Disordered" evidence="1">
    <location>
        <begin position="1661"/>
        <end position="1765"/>
    </location>
</feature>
<feature type="compositionally biased region" description="Low complexity" evidence="1">
    <location>
        <begin position="1039"/>
        <end position="1056"/>
    </location>
</feature>
<dbReference type="Pfam" id="PF03011">
    <property type="entry name" value="PFEMP"/>
    <property type="match status" value="2"/>
</dbReference>
<feature type="compositionally biased region" description="Basic and acidic residues" evidence="1">
    <location>
        <begin position="1725"/>
        <end position="1751"/>
    </location>
</feature>
<feature type="domain" description="Duffy-binding-like" evidence="7">
    <location>
        <begin position="1252"/>
        <end position="1397"/>
    </location>
</feature>
<evidence type="ECO:0000259" key="7">
    <source>
        <dbReference type="Pfam" id="PF22672"/>
    </source>
</evidence>
<evidence type="ECO:0008006" key="10">
    <source>
        <dbReference type="Google" id="ProtNLM"/>
    </source>
</evidence>
<feature type="domain" description="Cysteine-rich interdomain region 1 gamma" evidence="6">
    <location>
        <begin position="1440"/>
        <end position="1490"/>
    </location>
</feature>